<accession>A0A922LR23</accession>
<reference evidence="4" key="4">
    <citation type="journal article" date="2022" name="PLoS Pathog.">
        <title>Chromosome-level genome of Schistosoma haematobium underpins genome-wide explorations of molecular variation.</title>
        <authorList>
            <person name="Stroehlein A.J."/>
            <person name="Korhonen P.K."/>
            <person name="Lee V.V."/>
            <person name="Ralph S.A."/>
            <person name="Mentink-Kane M."/>
            <person name="You H."/>
            <person name="McManus D.P."/>
            <person name="Tchuente L.T."/>
            <person name="Stothard J.R."/>
            <person name="Kaur P."/>
            <person name="Dudchenko O."/>
            <person name="Aiden E.L."/>
            <person name="Yang B."/>
            <person name="Yang H."/>
            <person name="Emery A.M."/>
            <person name="Webster B.L."/>
            <person name="Brindley P.J."/>
            <person name="Rollinson D."/>
            <person name="Chang B.C.H."/>
            <person name="Gasser R.B."/>
            <person name="Young N.D."/>
        </authorList>
    </citation>
    <scope>NUCLEOTIDE SEQUENCE</scope>
</reference>
<reference evidence="4" key="3">
    <citation type="submission" date="2021-06" db="EMBL/GenBank/DDBJ databases">
        <title>Chromosome-level genome assembly for S. haematobium.</title>
        <authorList>
            <person name="Stroehlein A.J."/>
        </authorList>
    </citation>
    <scope>NUCLEOTIDE SEQUENCE</scope>
</reference>
<evidence type="ECO:0000313" key="4">
    <source>
        <dbReference type="EMBL" id="KAH9591550.1"/>
    </source>
</evidence>
<dbReference type="GeneID" id="24590298"/>
<dbReference type="SUPFAM" id="SSF56968">
    <property type="entry name" value="Lipovitellin-phosvitin complex, beta-sheet shell regions"/>
    <property type="match status" value="1"/>
</dbReference>
<protein>
    <recommendedName>
        <fullName evidence="3">Vitellogenin domain-containing protein</fullName>
    </recommendedName>
</protein>
<dbReference type="CTD" id="24590298"/>
<organism evidence="4 5">
    <name type="scientific">Schistosoma haematobium</name>
    <name type="common">Blood fluke</name>
    <dbReference type="NCBI Taxonomy" id="6185"/>
    <lineage>
        <taxon>Eukaryota</taxon>
        <taxon>Metazoa</taxon>
        <taxon>Spiralia</taxon>
        <taxon>Lophotrochozoa</taxon>
        <taxon>Platyhelminthes</taxon>
        <taxon>Trematoda</taxon>
        <taxon>Digenea</taxon>
        <taxon>Strigeidida</taxon>
        <taxon>Schistosomatoidea</taxon>
        <taxon>Schistosomatidae</taxon>
        <taxon>Schistosoma</taxon>
    </lineage>
</organism>
<dbReference type="Proteomes" id="UP000471633">
    <property type="component" value="Unassembled WGS sequence"/>
</dbReference>
<dbReference type="InterPro" id="IPR011030">
    <property type="entry name" value="Lipovitellin_superhlx_dom"/>
</dbReference>
<reference evidence="4" key="2">
    <citation type="journal article" date="2019" name="Gigascience">
        <title>High-quality Schistosoma haematobium genome achieved by single-molecule and long-range sequencing.</title>
        <authorList>
            <person name="Stroehlein A.J."/>
            <person name="Korhonen P.K."/>
            <person name="Chong T.M."/>
            <person name="Lim Y.L."/>
            <person name="Chan K.G."/>
            <person name="Webster B."/>
            <person name="Rollinson D."/>
            <person name="Brindley P.J."/>
            <person name="Gasser R.B."/>
            <person name="Young N.D."/>
        </authorList>
    </citation>
    <scope>NUCLEOTIDE SEQUENCE</scope>
</reference>
<dbReference type="InterPro" id="IPR015819">
    <property type="entry name" value="Lipid_transp_b-sht_shell"/>
</dbReference>
<dbReference type="SUPFAM" id="SSF48431">
    <property type="entry name" value="Lipovitellin-phosvitin complex, superhelical domain"/>
    <property type="match status" value="1"/>
</dbReference>
<evidence type="ECO:0000256" key="1">
    <source>
        <dbReference type="ARBA" id="ARBA00022729"/>
    </source>
</evidence>
<keyword evidence="5" id="KW-1185">Reference proteome</keyword>
<dbReference type="KEGG" id="shx:MS3_00010414"/>
<dbReference type="EMBL" id="AMPZ03000002">
    <property type="protein sequence ID" value="KAH9591550.1"/>
    <property type="molecule type" value="Genomic_DNA"/>
</dbReference>
<keyword evidence="1" id="KW-0732">Signal</keyword>
<comment type="caution">
    <text evidence="4">The sequence shown here is derived from an EMBL/GenBank/DDBJ whole genome shotgun (WGS) entry which is preliminary data.</text>
</comment>
<evidence type="ECO:0000256" key="2">
    <source>
        <dbReference type="PROSITE-ProRule" id="PRU00557"/>
    </source>
</evidence>
<reference evidence="4" key="1">
    <citation type="journal article" date="2012" name="Nat. Genet.">
        <title>Whole-genome sequence of Schistosoma haematobium.</title>
        <authorList>
            <person name="Young N.D."/>
            <person name="Jex A.R."/>
            <person name="Li B."/>
            <person name="Liu S."/>
            <person name="Yang L."/>
            <person name="Xiong Z."/>
            <person name="Li Y."/>
            <person name="Cantacessi C."/>
            <person name="Hall R.S."/>
            <person name="Xu X."/>
            <person name="Chen F."/>
            <person name="Wu X."/>
            <person name="Zerlotini A."/>
            <person name="Oliveira G."/>
            <person name="Hofmann A."/>
            <person name="Zhang G."/>
            <person name="Fang X."/>
            <person name="Kang Y."/>
            <person name="Campbell B.E."/>
            <person name="Loukas A."/>
            <person name="Ranganathan S."/>
            <person name="Rollinson D."/>
            <person name="Rinaldi G."/>
            <person name="Brindley P.J."/>
            <person name="Yang H."/>
            <person name="Wang J."/>
            <person name="Wang J."/>
            <person name="Gasser R.B."/>
        </authorList>
    </citation>
    <scope>NUCLEOTIDE SEQUENCE</scope>
</reference>
<name>A0A922LR23_SCHHA</name>
<dbReference type="Gene3D" id="1.25.10.20">
    <property type="entry name" value="Vitellinogen, superhelical"/>
    <property type="match status" value="1"/>
</dbReference>
<dbReference type="GO" id="GO:0005319">
    <property type="term" value="F:lipid transporter activity"/>
    <property type="evidence" value="ECO:0007669"/>
    <property type="project" value="InterPro"/>
</dbReference>
<dbReference type="Gene3D" id="2.30.230.10">
    <property type="entry name" value="Lipovitellin, beta-sheet shell regions, chain A"/>
    <property type="match status" value="1"/>
</dbReference>
<proteinExistence type="predicted"/>
<gene>
    <name evidence="4" type="ORF">MS3_00010414</name>
</gene>
<dbReference type="RefSeq" id="XP_012794189.2">
    <property type="nucleotide sequence ID" value="XM_012938735.2"/>
</dbReference>
<evidence type="ECO:0000259" key="3">
    <source>
        <dbReference type="PROSITE" id="PS51211"/>
    </source>
</evidence>
<evidence type="ECO:0000313" key="5">
    <source>
        <dbReference type="Proteomes" id="UP000471633"/>
    </source>
</evidence>
<dbReference type="PROSITE" id="PS51211">
    <property type="entry name" value="VITELLOGENIN"/>
    <property type="match status" value="1"/>
</dbReference>
<dbReference type="InterPro" id="IPR015816">
    <property type="entry name" value="Vitellinogen_b-sht_N"/>
</dbReference>
<dbReference type="AlphaFoldDB" id="A0A922LR23"/>
<sequence length="493" mass="58405">MLYPQRFSDLQILIIFWNIINHLTFLINANDLYINGIIVSQFKIGYQYMYKWRIIHQMDNSYKLINETIRNNKINNQSYVIEGLAKIITGPNCDMRLSLQQVEEIGEVQTTGDLTYHEKYPIKFCLNNGKLLSFEYLWEDEISSVRIKKALLLQLQMSSQTYGQQFYTVEIDHLGSCQTEYIPKTINSHSVTMIKKRNSMFCDDGYQPFFITDNSKLNDQHFIINNRPLYLQSDLICELTHKLNGPIINVNCQETSITQQQWFPLFSINTLTLNVNMQINFTEETEYNGEFIKFDGISETDFEVPDKNHTLLVNNLLIENNITNHNYINMIMNTPEKFSYFIEQLKCLTYEQWKIVYNSWEESIQTREIRNFLENVMLEVQTESSIIFIINHFIVNAKNEYKQLKWINYLSIVKKPTIEFMKEIKSLLTDDLYNHTVYYVSSSIKRFCENHPSCMKSQIIKEMVDIIENAVDLEDNIKLFKEEEKIMFDHVTC</sequence>
<feature type="domain" description="Vitellogenin" evidence="3">
    <location>
        <begin position="52"/>
        <end position="493"/>
    </location>
</feature>
<dbReference type="InterPro" id="IPR001747">
    <property type="entry name" value="Vitellogenin_N"/>
</dbReference>
<comment type="caution">
    <text evidence="2">Lacks conserved residue(s) required for the propagation of feature annotation.</text>
</comment>